<protein>
    <submittedName>
        <fullName evidence="2">Uncharacterized protein</fullName>
    </submittedName>
</protein>
<feature type="region of interest" description="Disordered" evidence="1">
    <location>
        <begin position="425"/>
        <end position="445"/>
    </location>
</feature>
<evidence type="ECO:0000313" key="3">
    <source>
        <dbReference type="Proteomes" id="UP000037023"/>
    </source>
</evidence>
<comment type="caution">
    <text evidence="2">The sequence shown here is derived from an EMBL/GenBank/DDBJ whole genome shotgun (WGS) entry which is preliminary data.</text>
</comment>
<sequence>MTSITSWTRLEPRARTGDLRPSLEGQVHDPAWMLARQWQLGEFLGDDAGTPVWVRVRGHADRITRYRPGRPAGAGTDYDGATPLEALVEAEPGGPRATSADLRSGAEAGQHLLRLLRSAGLPADAVAEAVGMLLDDFPLGLTGEEGGVDAATLRFLSVLRGRVPDGHALAFSLHASAPTPEEPGWGLPPAAYSVLRSWLAWYDGRHLTAVEGDPAWDARRLEHRFSVGLSEGGTETTLTAPAYQGGTLDWTDFTAGGDTGLESPADRESLLSTTFPAPVRFPGMPARRYWEFEDARVDLGGVEAAPSDLARMLVAEFATVYGNDWYLVPLDVPVGSLTTLTSVVVGDTFSSELGGPTLLPAPGAGAGDAHWSVHRLSTGDGGRRTGLFVPPVTVGGLEGEPVEEVLLARDEGANQAWAVERRVPTPVGGSLDRTRTAPTPRPAPAVAGGTAVYRLMSDVPPHWFPLLPREPRPGAYVLRLGHLDGPDGAPLRPLGRLLAPGLPNAYDLFSEEVPREGVTLTRAHQYARTRDGRGVLWTSRRARPGRGESSSGLRFDGLED</sequence>
<gene>
    <name evidence="2" type="ORF">ADK34_00585</name>
</gene>
<dbReference type="OrthoDB" id="9763471at2"/>
<evidence type="ECO:0000313" key="2">
    <source>
        <dbReference type="EMBL" id="KOG36760.1"/>
    </source>
</evidence>
<dbReference type="PATRIC" id="fig|1938.6.peg.127"/>
<dbReference type="EMBL" id="LGUP01000001">
    <property type="protein sequence ID" value="KOG36760.1"/>
    <property type="molecule type" value="Genomic_DNA"/>
</dbReference>
<feature type="region of interest" description="Disordered" evidence="1">
    <location>
        <begin position="540"/>
        <end position="560"/>
    </location>
</feature>
<dbReference type="AlphaFoldDB" id="A0A0L8LF72"/>
<proteinExistence type="predicted"/>
<name>A0A0L8LF72_STRVR</name>
<organism evidence="2 3">
    <name type="scientific">Streptomyces viridochromogenes</name>
    <dbReference type="NCBI Taxonomy" id="1938"/>
    <lineage>
        <taxon>Bacteria</taxon>
        <taxon>Bacillati</taxon>
        <taxon>Actinomycetota</taxon>
        <taxon>Actinomycetes</taxon>
        <taxon>Kitasatosporales</taxon>
        <taxon>Streptomycetaceae</taxon>
        <taxon>Streptomyces</taxon>
    </lineage>
</organism>
<reference evidence="2 3" key="1">
    <citation type="submission" date="2015-06" db="EMBL/GenBank/DDBJ databases">
        <authorList>
            <person name="Hoefler B.C."/>
            <person name="Straight P.D."/>
        </authorList>
    </citation>
    <scope>NUCLEOTIDE SEQUENCE [LARGE SCALE GENOMIC DNA]</scope>
    <source>
        <strain evidence="2 3">NRRL 3427</strain>
    </source>
</reference>
<dbReference type="RefSeq" id="WP_033200893.1">
    <property type="nucleotide sequence ID" value="NZ_LGUP01000001.1"/>
</dbReference>
<dbReference type="Proteomes" id="UP000037023">
    <property type="component" value="Unassembled WGS sequence"/>
</dbReference>
<accession>A0A0L8LF72</accession>
<evidence type="ECO:0000256" key="1">
    <source>
        <dbReference type="SAM" id="MobiDB-lite"/>
    </source>
</evidence>